<dbReference type="PANTHER" id="PTHR40788">
    <property type="entry name" value="CLR5 DOMAIN-CONTAINING PROTEIN-RELATED"/>
    <property type="match status" value="1"/>
</dbReference>
<evidence type="ECO:0000313" key="2">
    <source>
        <dbReference type="EMBL" id="TGO73363.1"/>
    </source>
</evidence>
<comment type="caution">
    <text evidence="2">The sequence shown here is derived from an EMBL/GenBank/DDBJ whole genome shotgun (WGS) entry which is preliminary data.</text>
</comment>
<dbReference type="EMBL" id="PQXM01000365">
    <property type="protein sequence ID" value="TGO73363.1"/>
    <property type="molecule type" value="Genomic_DNA"/>
</dbReference>
<evidence type="ECO:0000256" key="1">
    <source>
        <dbReference type="SAM" id="MobiDB-lite"/>
    </source>
</evidence>
<organism evidence="2 3">
    <name type="scientific">Botrytis elliptica</name>
    <dbReference type="NCBI Taxonomy" id="278938"/>
    <lineage>
        <taxon>Eukaryota</taxon>
        <taxon>Fungi</taxon>
        <taxon>Dikarya</taxon>
        <taxon>Ascomycota</taxon>
        <taxon>Pezizomycotina</taxon>
        <taxon>Leotiomycetes</taxon>
        <taxon>Helotiales</taxon>
        <taxon>Sclerotiniaceae</taxon>
        <taxon>Botrytis</taxon>
    </lineage>
</organism>
<evidence type="ECO:0000313" key="3">
    <source>
        <dbReference type="Proteomes" id="UP000297229"/>
    </source>
</evidence>
<dbReference type="Proteomes" id="UP000297229">
    <property type="component" value="Unassembled WGS sequence"/>
</dbReference>
<feature type="compositionally biased region" description="Polar residues" evidence="1">
    <location>
        <begin position="738"/>
        <end position="749"/>
    </location>
</feature>
<protein>
    <submittedName>
        <fullName evidence="2">Uncharacterized protein</fullName>
    </submittedName>
</protein>
<keyword evidence="3" id="KW-1185">Reference proteome</keyword>
<accession>A0A4Z1JW10</accession>
<gene>
    <name evidence="2" type="ORF">BELL_0367g00010</name>
</gene>
<proteinExistence type="predicted"/>
<sequence length="905" mass="102719">MQRKFSRLYGSRPIDAPYQGLGIPLSSTSHNLAMHSDEVRAAICDPPCEQDNLFSPKFMLQSQIPFYRRSLSSDEAKQIAASYINVIQQDRKYLTDRLAKYGDIIVNRWKKKSQDKRQALLLEAIPNLCKKRWIIPRHGFTPEGKQIPPINSDGQMELRSLETHHHLLLNWLNLEVLKTNPAVLFALLHNRTVYAPQDWASFDSRQLKDSFLSAHFDVDFSAKCIVMYGLRYGEVVDWKAAPAHRADILGFPKARLVIEAQAHLMGSLRRVIDGILQGIDENTPLAAEKWKSMVSLGFRHSNVVELWSPYTNQAFSSPPSFSLTNLISLAQTRLEATVDHLWLLQTEPAYMKRYIAAMCHGGAYESTKDMGPGWLVLRGITEAIKSCWRWGWVKNECELVKSIHDRFRDNIAQGEDLPSKYDKALGALELLVVNDVNRRGDLLGKTISQRPGFSHIYTTTRKSQEHGPDILEVNRKNGLLSDPKYAFENELLDYCLVQLQIEPDIQQTPNKLPKEVPIDHALLFSILENHLTKSNIKEKSRLDEVLSNLLSDLAASHEMLADIRLHRPLSRPRTLDEVFQSEKRKTWKAFNVRSHFANNDACTKLGKAFFKNFHEVKAPTGRKDMAWLNHSQNTRKALEAFWQGIRKDSLMVWKQNGFTEDEVAEELECISATTTQEYLSAVQAEERQLLAQIEQNQNIKINQKSQKSAKTPTQTTWGTEDLTSTLPTQIKAKDKTRPSISTQPSPTNPQELANYLANTTISPSPPPKILVTKRAYEMLSHMYPCTAEDASTKSIEWDLFVHSMSDMGFCARNKGGSAVGFEREFAELGEGEVGEDEDGEGKGERVFVNRSGKIIFHRPHPVAKIDPVMLRCVGRRMARRFGWGRGVFGLRGVDEDGDEDGEVKD</sequence>
<name>A0A4Z1JW10_9HELO</name>
<feature type="compositionally biased region" description="Polar residues" evidence="1">
    <location>
        <begin position="709"/>
        <end position="728"/>
    </location>
</feature>
<dbReference type="PANTHER" id="PTHR40788:SF1">
    <property type="entry name" value="IPA PROTEIN"/>
    <property type="match status" value="1"/>
</dbReference>
<dbReference type="STRING" id="278938.A0A4Z1JW10"/>
<dbReference type="AlphaFoldDB" id="A0A4Z1JW10"/>
<feature type="region of interest" description="Disordered" evidence="1">
    <location>
        <begin position="703"/>
        <end position="749"/>
    </location>
</feature>
<reference evidence="2 3" key="1">
    <citation type="submission" date="2017-12" db="EMBL/GenBank/DDBJ databases">
        <title>Comparative genomics of Botrytis spp.</title>
        <authorList>
            <person name="Valero-Jimenez C.A."/>
            <person name="Tapia P."/>
            <person name="Veloso J."/>
            <person name="Silva-Moreno E."/>
            <person name="Staats M."/>
            <person name="Valdes J.H."/>
            <person name="Van Kan J.A.L."/>
        </authorList>
    </citation>
    <scope>NUCLEOTIDE SEQUENCE [LARGE SCALE GENOMIC DNA]</scope>
    <source>
        <strain evidence="2 3">Be9601</strain>
    </source>
</reference>